<dbReference type="OrthoDB" id="7744248at2759"/>
<dbReference type="EMBL" id="JWZT01003269">
    <property type="protein sequence ID" value="KII67230.1"/>
    <property type="molecule type" value="Genomic_DNA"/>
</dbReference>
<proteinExistence type="predicted"/>
<keyword evidence="2" id="KW-1185">Reference proteome</keyword>
<dbReference type="GO" id="GO:0003676">
    <property type="term" value="F:nucleic acid binding"/>
    <property type="evidence" value="ECO:0007669"/>
    <property type="project" value="InterPro"/>
</dbReference>
<sequence length="155" mass="17867">MFDIDLSTIHMIWKEYQISGKIAKAPKDKIYSRTTKHSSTIQERHDYVIKYLDYSASNIFILFIDETGFDVSIRGNYGRATGGDKTEKIKKIKFKNITGCSAISRTSIMFYKVSERAFNNGRYMDFLSNLMNIGNEQQLKTVVFVMVNFSFHKGA</sequence>
<dbReference type="Gene3D" id="3.30.420.10">
    <property type="entry name" value="Ribonuclease H-like superfamily/Ribonuclease H"/>
    <property type="match status" value="1"/>
</dbReference>
<evidence type="ECO:0000313" key="2">
    <source>
        <dbReference type="Proteomes" id="UP000031668"/>
    </source>
</evidence>
<accession>A0A0C2MSN3</accession>
<dbReference type="AlphaFoldDB" id="A0A0C2MSN3"/>
<evidence type="ECO:0000313" key="1">
    <source>
        <dbReference type="EMBL" id="KII67230.1"/>
    </source>
</evidence>
<gene>
    <name evidence="1" type="ORF">RF11_13866</name>
</gene>
<evidence type="ECO:0008006" key="3">
    <source>
        <dbReference type="Google" id="ProtNLM"/>
    </source>
</evidence>
<organism evidence="1 2">
    <name type="scientific">Thelohanellus kitauei</name>
    <name type="common">Myxosporean</name>
    <dbReference type="NCBI Taxonomy" id="669202"/>
    <lineage>
        <taxon>Eukaryota</taxon>
        <taxon>Metazoa</taxon>
        <taxon>Cnidaria</taxon>
        <taxon>Myxozoa</taxon>
        <taxon>Myxosporea</taxon>
        <taxon>Bivalvulida</taxon>
        <taxon>Platysporina</taxon>
        <taxon>Myxobolidae</taxon>
        <taxon>Thelohanellus</taxon>
    </lineage>
</organism>
<comment type="caution">
    <text evidence="1">The sequence shown here is derived from an EMBL/GenBank/DDBJ whole genome shotgun (WGS) entry which is preliminary data.</text>
</comment>
<dbReference type="InterPro" id="IPR036397">
    <property type="entry name" value="RNaseH_sf"/>
</dbReference>
<name>A0A0C2MSN3_THEKT</name>
<dbReference type="Proteomes" id="UP000031668">
    <property type="component" value="Unassembled WGS sequence"/>
</dbReference>
<protein>
    <recommendedName>
        <fullName evidence="3">Tc1-like transposase DDE domain-containing protein</fullName>
    </recommendedName>
</protein>
<reference evidence="1 2" key="1">
    <citation type="journal article" date="2014" name="Genome Biol. Evol.">
        <title>The genome of the myxosporean Thelohanellus kitauei shows adaptations to nutrient acquisition within its fish host.</title>
        <authorList>
            <person name="Yang Y."/>
            <person name="Xiong J."/>
            <person name="Zhou Z."/>
            <person name="Huo F."/>
            <person name="Miao W."/>
            <person name="Ran C."/>
            <person name="Liu Y."/>
            <person name="Zhang J."/>
            <person name="Feng J."/>
            <person name="Wang M."/>
            <person name="Wang M."/>
            <person name="Wang L."/>
            <person name="Yao B."/>
        </authorList>
    </citation>
    <scope>NUCLEOTIDE SEQUENCE [LARGE SCALE GENOMIC DNA]</scope>
    <source>
        <strain evidence="1">Wuqing</strain>
    </source>
</reference>